<dbReference type="InterPro" id="IPR001082">
    <property type="entry name" value="Pilin"/>
</dbReference>
<comment type="similarity">
    <text evidence="1 4">Belongs to the N-Me-Phe pilin family.</text>
</comment>
<sequence length="157" mass="16395">MMCLAKGFTLIELMIVVAIVSFLAAVSIPLYQGFVINTQVNRVISEAARLRTSVENCLLESRFVIGLAAGQCDPAASGSNLLFGDSQVGAILAPGTGVPQLASPLTQTATITASFGNNATPTLINSNAQVVWSRSEEGYWICATTGVPANFVSRACP</sequence>
<dbReference type="GO" id="GO:0015628">
    <property type="term" value="P:protein secretion by the type II secretion system"/>
    <property type="evidence" value="ECO:0007669"/>
    <property type="project" value="InterPro"/>
</dbReference>
<keyword evidence="4" id="KW-0281">Fimbrium</keyword>
<organism evidence="6 8">
    <name type="scientific">Halopseudomonas pelagia</name>
    <dbReference type="NCBI Taxonomy" id="553151"/>
    <lineage>
        <taxon>Bacteria</taxon>
        <taxon>Pseudomonadati</taxon>
        <taxon>Pseudomonadota</taxon>
        <taxon>Gammaproteobacteria</taxon>
        <taxon>Pseudomonadales</taxon>
        <taxon>Pseudomonadaceae</taxon>
        <taxon>Halopseudomonas</taxon>
    </lineage>
</organism>
<dbReference type="InterPro" id="IPR045584">
    <property type="entry name" value="Pilin-like"/>
</dbReference>
<dbReference type="EMBL" id="CP033116">
    <property type="protein sequence ID" value="QFY58911.1"/>
    <property type="molecule type" value="Genomic_DNA"/>
</dbReference>
<dbReference type="NCBIfam" id="TIGR02532">
    <property type="entry name" value="IV_pilin_GFxxxE"/>
    <property type="match status" value="1"/>
</dbReference>
<reference evidence="6 8" key="1">
    <citation type="submission" date="2017-09" db="EMBL/GenBank/DDBJ databases">
        <title>Bacterial and phytoplankton interrelationship in Kongsfjorden, an Arctic fjord.</title>
        <authorList>
            <person name="Sinha R."/>
            <person name="Krishnan K."/>
        </authorList>
    </citation>
    <scope>NUCLEOTIDE SEQUENCE [LARGE SCALE GENOMIC DNA]</scope>
    <source>
        <strain evidence="6 8">58</strain>
    </source>
</reference>
<dbReference type="AlphaFoldDB" id="A0AA91U530"/>
<evidence type="ECO:0000256" key="1">
    <source>
        <dbReference type="ARBA" id="ARBA00005233"/>
    </source>
</evidence>
<evidence type="ECO:0000256" key="3">
    <source>
        <dbReference type="ARBA" id="ARBA00029638"/>
    </source>
</evidence>
<proteinExistence type="inferred from homology"/>
<keyword evidence="5" id="KW-0812">Transmembrane</keyword>
<dbReference type="EMBL" id="NWMT01000056">
    <property type="protein sequence ID" value="PCD00930.1"/>
    <property type="molecule type" value="Genomic_DNA"/>
</dbReference>
<evidence type="ECO:0000256" key="2">
    <source>
        <dbReference type="ARBA" id="ARBA00022481"/>
    </source>
</evidence>
<dbReference type="GO" id="GO:0009289">
    <property type="term" value="C:pilus"/>
    <property type="evidence" value="ECO:0007669"/>
    <property type="project" value="InterPro"/>
</dbReference>
<keyword evidence="2" id="KW-0488">Methylation</keyword>
<dbReference type="Pfam" id="PF07963">
    <property type="entry name" value="N_methyl"/>
    <property type="match status" value="1"/>
</dbReference>
<dbReference type="InterPro" id="IPR000983">
    <property type="entry name" value="Bac_GSPG_pilin"/>
</dbReference>
<dbReference type="SUPFAM" id="SSF54523">
    <property type="entry name" value="Pili subunits"/>
    <property type="match status" value="1"/>
</dbReference>
<feature type="transmembrane region" description="Helical" evidence="5">
    <location>
        <begin position="7"/>
        <end position="31"/>
    </location>
</feature>
<dbReference type="Proteomes" id="UP000243750">
    <property type="component" value="Unassembled WGS sequence"/>
</dbReference>
<dbReference type="Gene3D" id="3.30.700.10">
    <property type="entry name" value="Glycoprotein, Type 4 Pilin"/>
    <property type="match status" value="1"/>
</dbReference>
<evidence type="ECO:0000313" key="9">
    <source>
        <dbReference type="Proteomes" id="UP000344571"/>
    </source>
</evidence>
<evidence type="ECO:0000313" key="8">
    <source>
        <dbReference type="Proteomes" id="UP000243750"/>
    </source>
</evidence>
<gene>
    <name evidence="6" type="ORF">CO192_03045</name>
    <name evidence="7" type="ORF">EAO82_17920</name>
</gene>
<evidence type="ECO:0000313" key="6">
    <source>
        <dbReference type="EMBL" id="PCD00930.1"/>
    </source>
</evidence>
<dbReference type="InterPro" id="IPR012902">
    <property type="entry name" value="N_methyl_site"/>
</dbReference>
<dbReference type="GO" id="GO:0015627">
    <property type="term" value="C:type II protein secretion system complex"/>
    <property type="evidence" value="ECO:0007669"/>
    <property type="project" value="InterPro"/>
</dbReference>
<evidence type="ECO:0000256" key="5">
    <source>
        <dbReference type="SAM" id="Phobius"/>
    </source>
</evidence>
<dbReference type="Proteomes" id="UP000344571">
    <property type="component" value="Chromosome"/>
</dbReference>
<dbReference type="PRINTS" id="PR00813">
    <property type="entry name" value="BCTERIALGSPG"/>
</dbReference>
<keyword evidence="9" id="KW-1185">Reference proteome</keyword>
<keyword evidence="5" id="KW-0472">Membrane</keyword>
<evidence type="ECO:0000313" key="7">
    <source>
        <dbReference type="EMBL" id="QFY58911.1"/>
    </source>
</evidence>
<reference evidence="7 9" key="2">
    <citation type="submission" date="2018-10" db="EMBL/GenBank/DDBJ databases">
        <title>Complete genome sequence of Pseudomonas pelagia strain Kongs-67.</title>
        <authorList>
            <person name="Sinha R.K."/>
            <person name="Krishnan K."/>
        </authorList>
    </citation>
    <scope>NUCLEOTIDE SEQUENCE [LARGE SCALE GENOMIC DNA]</scope>
    <source>
        <strain evidence="7 9">Kongs-67</strain>
    </source>
</reference>
<dbReference type="GO" id="GO:0007155">
    <property type="term" value="P:cell adhesion"/>
    <property type="evidence" value="ECO:0007669"/>
    <property type="project" value="InterPro"/>
</dbReference>
<evidence type="ECO:0000256" key="4">
    <source>
        <dbReference type="RuleBase" id="RU000389"/>
    </source>
</evidence>
<keyword evidence="5" id="KW-1133">Transmembrane helix</keyword>
<dbReference type="PROSITE" id="PS00409">
    <property type="entry name" value="PROKAR_NTER_METHYL"/>
    <property type="match status" value="1"/>
</dbReference>
<dbReference type="Pfam" id="PF00114">
    <property type="entry name" value="Pilin"/>
    <property type="match status" value="1"/>
</dbReference>
<name>A0AA91U530_9GAMM</name>
<accession>A0AA91U530</accession>
<protein>
    <recommendedName>
        <fullName evidence="3">Pilin</fullName>
    </recommendedName>
</protein>